<feature type="compositionally biased region" description="Polar residues" evidence="1">
    <location>
        <begin position="286"/>
        <end position="299"/>
    </location>
</feature>
<feature type="compositionally biased region" description="Low complexity" evidence="1">
    <location>
        <begin position="191"/>
        <end position="200"/>
    </location>
</feature>
<dbReference type="Proteomes" id="UP001244341">
    <property type="component" value="Chromosome 8b"/>
</dbReference>
<dbReference type="EMBL" id="CP126215">
    <property type="protein sequence ID" value="WIA17055.1"/>
    <property type="molecule type" value="Genomic_DNA"/>
</dbReference>
<name>A0ABY8U6U5_TETOB</name>
<feature type="compositionally biased region" description="Low complexity" evidence="1">
    <location>
        <begin position="156"/>
        <end position="174"/>
    </location>
</feature>
<keyword evidence="3" id="KW-1185">Reference proteome</keyword>
<protein>
    <submittedName>
        <fullName evidence="2">Uncharacterized protein</fullName>
    </submittedName>
</protein>
<reference evidence="2 3" key="1">
    <citation type="submission" date="2023-05" db="EMBL/GenBank/DDBJ databases">
        <title>A 100% complete, gapless, phased diploid assembly of the Scenedesmus obliquus UTEX 3031 genome.</title>
        <authorList>
            <person name="Biondi T.C."/>
            <person name="Hanschen E.R."/>
            <person name="Kwon T."/>
            <person name="Eng W."/>
            <person name="Kruse C.P.S."/>
            <person name="Koehler S.I."/>
            <person name="Kunde Y."/>
            <person name="Gleasner C.D."/>
            <person name="You Mak K.T."/>
            <person name="Polle J."/>
            <person name="Hovde B.T."/>
            <person name="Starkenburg S.R."/>
        </authorList>
    </citation>
    <scope>NUCLEOTIDE SEQUENCE [LARGE SCALE GENOMIC DNA]</scope>
    <source>
        <strain evidence="2 3">DOE0152z</strain>
    </source>
</reference>
<feature type="region of interest" description="Disordered" evidence="1">
    <location>
        <begin position="266"/>
        <end position="299"/>
    </location>
</feature>
<feature type="compositionally biased region" description="Low complexity" evidence="1">
    <location>
        <begin position="64"/>
        <end position="73"/>
    </location>
</feature>
<accession>A0ABY8U6U5</accession>
<feature type="region of interest" description="Disordered" evidence="1">
    <location>
        <begin position="1"/>
        <end position="21"/>
    </location>
</feature>
<feature type="region of interest" description="Disordered" evidence="1">
    <location>
        <begin position="96"/>
        <end position="141"/>
    </location>
</feature>
<sequence length="389" mass="38212">MSSDTPSWWSDPLKGDPDLSVTLEVPPQLQQAQQAKTDSAVAVSGMEASLGVAGDTQNRDAAKHAASPAKASPMRGRLSNVSKPGTEVSFGIWQGSANTQPTEAGAAPGSQPSCLPDASFGEWGAKSQTPGTVARSRADTASKAADVSLQGWAQQGEPGAAASPTAAGADAPGGSKLEDVSFAGWGDKAKTPGTAATGKTRGSNRVSFAVGVAEAADTPVLAAAAAGSGTPWSVAGSCSVSGQTPGSTLSTGVASGADMAQCSVRGAPGARGVRKPRSSVPAPPSGATTMQQGPEPSFNVSVDYGRFAPLMGAPSMLNMTPGGASMPGVTGRAATAEFSFPDMSQMTVGRLAGAIAKAASAVQASPAAAAAAAAASSRTPTGPPLHLQL</sequence>
<evidence type="ECO:0000313" key="2">
    <source>
        <dbReference type="EMBL" id="WIA17055.1"/>
    </source>
</evidence>
<proteinExistence type="predicted"/>
<feature type="region of interest" description="Disordered" evidence="1">
    <location>
        <begin position="232"/>
        <end position="253"/>
    </location>
</feature>
<evidence type="ECO:0000256" key="1">
    <source>
        <dbReference type="SAM" id="MobiDB-lite"/>
    </source>
</evidence>
<organism evidence="2 3">
    <name type="scientific">Tetradesmus obliquus</name>
    <name type="common">Green alga</name>
    <name type="synonym">Acutodesmus obliquus</name>
    <dbReference type="NCBI Taxonomy" id="3088"/>
    <lineage>
        <taxon>Eukaryota</taxon>
        <taxon>Viridiplantae</taxon>
        <taxon>Chlorophyta</taxon>
        <taxon>core chlorophytes</taxon>
        <taxon>Chlorophyceae</taxon>
        <taxon>CS clade</taxon>
        <taxon>Sphaeropleales</taxon>
        <taxon>Scenedesmaceae</taxon>
        <taxon>Tetradesmus</taxon>
    </lineage>
</organism>
<feature type="region of interest" description="Disordered" evidence="1">
    <location>
        <begin position="51"/>
        <end position="82"/>
    </location>
</feature>
<feature type="region of interest" description="Disordered" evidence="1">
    <location>
        <begin position="369"/>
        <end position="389"/>
    </location>
</feature>
<feature type="compositionally biased region" description="Polar residues" evidence="1">
    <location>
        <begin position="236"/>
        <end position="253"/>
    </location>
</feature>
<feature type="region of interest" description="Disordered" evidence="1">
    <location>
        <begin position="153"/>
        <end position="202"/>
    </location>
</feature>
<gene>
    <name evidence="2" type="ORF">OEZ85_013960</name>
</gene>
<evidence type="ECO:0000313" key="3">
    <source>
        <dbReference type="Proteomes" id="UP001244341"/>
    </source>
</evidence>